<dbReference type="InterPro" id="IPR016024">
    <property type="entry name" value="ARM-type_fold"/>
</dbReference>
<proteinExistence type="predicted"/>
<dbReference type="PANTHER" id="PTHR12537">
    <property type="entry name" value="RNA BINDING PROTEIN PUMILIO-RELATED"/>
    <property type="match status" value="1"/>
</dbReference>
<dbReference type="InterPro" id="IPR011989">
    <property type="entry name" value="ARM-like"/>
</dbReference>
<feature type="region of interest" description="Disordered" evidence="3">
    <location>
        <begin position="143"/>
        <end position="239"/>
    </location>
</feature>
<keyword evidence="1" id="KW-0677">Repeat</keyword>
<evidence type="ECO:0000256" key="2">
    <source>
        <dbReference type="ARBA" id="ARBA00022845"/>
    </source>
</evidence>
<accession>N1QQW3</accession>
<evidence type="ECO:0000256" key="1">
    <source>
        <dbReference type="ARBA" id="ARBA00022737"/>
    </source>
</evidence>
<dbReference type="CDD" id="cd07920">
    <property type="entry name" value="Pumilio"/>
    <property type="match status" value="1"/>
</dbReference>
<dbReference type="EnsemblPlants" id="EMT01889">
    <property type="protein sequence ID" value="EMT01889"/>
    <property type="gene ID" value="F775_20350"/>
</dbReference>
<dbReference type="AlphaFoldDB" id="N1QQW3"/>
<dbReference type="InterPro" id="IPR033712">
    <property type="entry name" value="Pumilio_RNA-bd"/>
</dbReference>
<evidence type="ECO:0000256" key="3">
    <source>
        <dbReference type="SAM" id="MobiDB-lite"/>
    </source>
</evidence>
<sequence length="726" mass="81164">MVSSFYDDASLHDFAIAKQHHCSALLSFSTMVRKLLTSWDSIDGRLRNSTTAQRRGWATSRLAWAAPRGPHGTQQQRNQAVLTTSLSTAQAEAIWHQAAEAERLAAKEHREHFGMIANNLPKIGTPKTFEQCHCLLLPYDKQGQVDPCENQRPVNLDGNQKTKTPGKILAGNRRRPPARSLPGRPRDHRQDPCRGHPQDPGKTHANPGKSLAGGIYGATTRPAPTKDDSKSEEESTLHNQKLPQIGDTYIDPFQPVNSSASTTKSVVKDYTELHSQIPLVNMDAIEDLHAQSSSSSSRSVPSNFVNMMAMQEACLRALIDPDQELSCKLWRQSPKALKNHYALDVEMACSGGHVPNTNAPGNSQVNSLLQLIKNPVNQSMRLINVKGHVPALSADPIGSCFIRQKLDEATTGEIVMLYKEITPHILTLATDVFPTYVIQKLLEHGPHVYFRILIANLMGHVLDLSLHLYGCRVIQKAFEISDIDQQIKMATELDCNLFKCICDQHANHAVQKCMECVQPQYIQFIYRRLCGKAKMLSTHPYGCHVVQKMLEFCKDPQIMDRFITEILDCVRELSVDPYGNYVVQYIVEHGGPRYRQIIMLKLAGSIVQMSHQKHSSKVIEKCLIYASYHDCKLAINEILSAGGGQTADHLVGMIIHQYANCVVRQMIDVVNDWQFNVIVDVLRRNRDTLVKYAHGRQVIAQVERLLNGMAPSPDSFGQTSSSSRLL</sequence>
<dbReference type="SMART" id="SM00025">
    <property type="entry name" value="Pumilio"/>
    <property type="match status" value="8"/>
</dbReference>
<dbReference type="PANTHER" id="PTHR12537:SF135">
    <property type="entry name" value="PUM-HD DOMAIN-CONTAINING PROTEIN"/>
    <property type="match status" value="1"/>
</dbReference>
<dbReference type="GO" id="GO:0006417">
    <property type="term" value="P:regulation of translation"/>
    <property type="evidence" value="ECO:0007669"/>
    <property type="project" value="UniProtKB-KW"/>
</dbReference>
<dbReference type="Gene3D" id="1.25.10.10">
    <property type="entry name" value="Leucine-rich Repeat Variant"/>
    <property type="match status" value="1"/>
</dbReference>
<organism evidence="4">
    <name type="scientific">Aegilops tauschii</name>
    <name type="common">Tausch's goatgrass</name>
    <name type="synonym">Aegilops squarrosa</name>
    <dbReference type="NCBI Taxonomy" id="37682"/>
    <lineage>
        <taxon>Eukaryota</taxon>
        <taxon>Viridiplantae</taxon>
        <taxon>Streptophyta</taxon>
        <taxon>Embryophyta</taxon>
        <taxon>Tracheophyta</taxon>
        <taxon>Spermatophyta</taxon>
        <taxon>Magnoliopsida</taxon>
        <taxon>Liliopsida</taxon>
        <taxon>Poales</taxon>
        <taxon>Poaceae</taxon>
        <taxon>BOP clade</taxon>
        <taxon>Pooideae</taxon>
        <taxon>Triticodae</taxon>
        <taxon>Triticeae</taxon>
        <taxon>Triticinae</taxon>
        <taxon>Aegilops</taxon>
    </lineage>
</organism>
<dbReference type="InterPro" id="IPR033133">
    <property type="entry name" value="PUM-HD"/>
</dbReference>
<dbReference type="GO" id="GO:0005737">
    <property type="term" value="C:cytoplasm"/>
    <property type="evidence" value="ECO:0007669"/>
    <property type="project" value="TreeGrafter"/>
</dbReference>
<dbReference type="Pfam" id="PF00806">
    <property type="entry name" value="PUF"/>
    <property type="match status" value="8"/>
</dbReference>
<dbReference type="SUPFAM" id="SSF48371">
    <property type="entry name" value="ARM repeat"/>
    <property type="match status" value="1"/>
</dbReference>
<dbReference type="PROSITE" id="PS50303">
    <property type="entry name" value="PUM_HD"/>
    <property type="match status" value="1"/>
</dbReference>
<dbReference type="GO" id="GO:0003729">
    <property type="term" value="F:mRNA binding"/>
    <property type="evidence" value="ECO:0007669"/>
    <property type="project" value="TreeGrafter"/>
</dbReference>
<dbReference type="InterPro" id="IPR001313">
    <property type="entry name" value="Pumilio_RNA-bd_rpt"/>
</dbReference>
<reference evidence="4" key="1">
    <citation type="submission" date="2015-06" db="UniProtKB">
        <authorList>
            <consortium name="EnsemblPlants"/>
        </authorList>
    </citation>
    <scope>IDENTIFICATION</scope>
</reference>
<evidence type="ECO:0000313" key="4">
    <source>
        <dbReference type="EnsemblPlants" id="EMT01889"/>
    </source>
</evidence>
<feature type="compositionally biased region" description="Basic and acidic residues" evidence="3">
    <location>
        <begin position="224"/>
        <end position="236"/>
    </location>
</feature>
<dbReference type="PROSITE" id="PS50302">
    <property type="entry name" value="PUM"/>
    <property type="match status" value="5"/>
</dbReference>
<keyword evidence="2" id="KW-0810">Translation regulation</keyword>
<protein>
    <submittedName>
        <fullName evidence="4">Pumilio-like protein</fullName>
    </submittedName>
</protein>
<feature type="compositionally biased region" description="Basic and acidic residues" evidence="3">
    <location>
        <begin position="184"/>
        <end position="202"/>
    </location>
</feature>
<name>N1QQW3_AEGTA</name>